<reference evidence="1 3" key="2">
    <citation type="journal article" date="2018" name="Plant J.">
        <title>The Physcomitrella patens chromosome-scale assembly reveals moss genome structure and evolution.</title>
        <authorList>
            <person name="Lang D."/>
            <person name="Ullrich K.K."/>
            <person name="Murat F."/>
            <person name="Fuchs J."/>
            <person name="Jenkins J."/>
            <person name="Haas F.B."/>
            <person name="Piednoel M."/>
            <person name="Gundlach H."/>
            <person name="Van Bel M."/>
            <person name="Meyberg R."/>
            <person name="Vives C."/>
            <person name="Morata J."/>
            <person name="Symeonidi A."/>
            <person name="Hiss M."/>
            <person name="Muchero W."/>
            <person name="Kamisugi Y."/>
            <person name="Saleh O."/>
            <person name="Blanc G."/>
            <person name="Decker E.L."/>
            <person name="van Gessel N."/>
            <person name="Grimwood J."/>
            <person name="Hayes R.D."/>
            <person name="Graham S.W."/>
            <person name="Gunter L.E."/>
            <person name="McDaniel S.F."/>
            <person name="Hoernstein S.N.W."/>
            <person name="Larsson A."/>
            <person name="Li F.W."/>
            <person name="Perroud P.F."/>
            <person name="Phillips J."/>
            <person name="Ranjan P."/>
            <person name="Rokshar D.S."/>
            <person name="Rothfels C.J."/>
            <person name="Schneider L."/>
            <person name="Shu S."/>
            <person name="Stevenson D.W."/>
            <person name="Thummler F."/>
            <person name="Tillich M."/>
            <person name="Villarreal Aguilar J.C."/>
            <person name="Widiez T."/>
            <person name="Wong G.K."/>
            <person name="Wymore A."/>
            <person name="Zhang Y."/>
            <person name="Zimmer A.D."/>
            <person name="Quatrano R.S."/>
            <person name="Mayer K.F.X."/>
            <person name="Goodstein D."/>
            <person name="Casacuberta J.M."/>
            <person name="Vandepoele K."/>
            <person name="Reski R."/>
            <person name="Cuming A.C."/>
            <person name="Tuskan G.A."/>
            <person name="Maumus F."/>
            <person name="Salse J."/>
            <person name="Schmutz J."/>
            <person name="Rensing S.A."/>
        </authorList>
    </citation>
    <scope>NUCLEOTIDE SEQUENCE [LARGE SCALE GENOMIC DNA]</scope>
    <source>
        <strain evidence="2 3">cv. Gransden 2004</strain>
    </source>
</reference>
<keyword evidence="3" id="KW-1185">Reference proteome</keyword>
<name>A0A2K1LBS1_PHYPA</name>
<dbReference type="PaxDb" id="3218-PP1S111_51V6.1"/>
<gene>
    <name evidence="1" type="ORF">PHYPA_001904</name>
</gene>
<organism evidence="1">
    <name type="scientific">Physcomitrium patens</name>
    <name type="common">Spreading-leaved earth moss</name>
    <name type="synonym">Physcomitrella patens</name>
    <dbReference type="NCBI Taxonomy" id="3218"/>
    <lineage>
        <taxon>Eukaryota</taxon>
        <taxon>Viridiplantae</taxon>
        <taxon>Streptophyta</taxon>
        <taxon>Embryophyta</taxon>
        <taxon>Bryophyta</taxon>
        <taxon>Bryophytina</taxon>
        <taxon>Bryopsida</taxon>
        <taxon>Funariidae</taxon>
        <taxon>Funariales</taxon>
        <taxon>Funariaceae</taxon>
        <taxon>Physcomitrium</taxon>
    </lineage>
</organism>
<dbReference type="AlphaFoldDB" id="A0A2K1LBS1"/>
<evidence type="ECO:0000313" key="2">
    <source>
        <dbReference type="EnsemblPlants" id="Pp3c1_41260V3.1"/>
    </source>
</evidence>
<dbReference type="EMBL" id="ABEU02000001">
    <property type="protein sequence ID" value="PNR63478.1"/>
    <property type="molecule type" value="Genomic_DNA"/>
</dbReference>
<sequence length="52" mass="5569">MSASSSTVPCSCWKYQICHLDSRTALTPHSHFASALYIADLPSAADPALAQF</sequence>
<dbReference type="EnsemblPlants" id="Pp3c1_41260V3.1">
    <property type="protein sequence ID" value="Pp3c1_41260V3.1"/>
    <property type="gene ID" value="Pp3c1_41260"/>
</dbReference>
<reference evidence="2" key="3">
    <citation type="submission" date="2020-12" db="UniProtKB">
        <authorList>
            <consortium name="EnsemblPlants"/>
        </authorList>
    </citation>
    <scope>IDENTIFICATION</scope>
</reference>
<evidence type="ECO:0000313" key="1">
    <source>
        <dbReference type="EMBL" id="PNR63478.1"/>
    </source>
</evidence>
<reference evidence="1 3" key="1">
    <citation type="journal article" date="2008" name="Science">
        <title>The Physcomitrella genome reveals evolutionary insights into the conquest of land by plants.</title>
        <authorList>
            <person name="Rensing S."/>
            <person name="Lang D."/>
            <person name="Zimmer A."/>
            <person name="Terry A."/>
            <person name="Salamov A."/>
            <person name="Shapiro H."/>
            <person name="Nishiyama T."/>
            <person name="Perroud P.-F."/>
            <person name="Lindquist E."/>
            <person name="Kamisugi Y."/>
            <person name="Tanahashi T."/>
            <person name="Sakakibara K."/>
            <person name="Fujita T."/>
            <person name="Oishi K."/>
            <person name="Shin-I T."/>
            <person name="Kuroki Y."/>
            <person name="Toyoda A."/>
            <person name="Suzuki Y."/>
            <person name="Hashimoto A."/>
            <person name="Yamaguchi K."/>
            <person name="Sugano A."/>
            <person name="Kohara Y."/>
            <person name="Fujiyama A."/>
            <person name="Anterola A."/>
            <person name="Aoki S."/>
            <person name="Ashton N."/>
            <person name="Barbazuk W.B."/>
            <person name="Barker E."/>
            <person name="Bennetzen J."/>
            <person name="Bezanilla M."/>
            <person name="Blankenship R."/>
            <person name="Cho S.H."/>
            <person name="Dutcher S."/>
            <person name="Estelle M."/>
            <person name="Fawcett J.A."/>
            <person name="Gundlach H."/>
            <person name="Hanada K."/>
            <person name="Heyl A."/>
            <person name="Hicks K.A."/>
            <person name="Hugh J."/>
            <person name="Lohr M."/>
            <person name="Mayer K."/>
            <person name="Melkozernov A."/>
            <person name="Murata T."/>
            <person name="Nelson D."/>
            <person name="Pils B."/>
            <person name="Prigge M."/>
            <person name="Reiss B."/>
            <person name="Renner T."/>
            <person name="Rombauts S."/>
            <person name="Rushton P."/>
            <person name="Sanderfoot A."/>
            <person name="Schween G."/>
            <person name="Shiu S.-H."/>
            <person name="Stueber K."/>
            <person name="Theodoulou F.L."/>
            <person name="Tu H."/>
            <person name="Van de Peer Y."/>
            <person name="Verrier P.J."/>
            <person name="Waters E."/>
            <person name="Wood A."/>
            <person name="Yang L."/>
            <person name="Cove D."/>
            <person name="Cuming A."/>
            <person name="Hasebe M."/>
            <person name="Lucas S."/>
            <person name="Mishler D.B."/>
            <person name="Reski R."/>
            <person name="Grigoriev I."/>
            <person name="Quatrano R.S."/>
            <person name="Boore J.L."/>
        </authorList>
    </citation>
    <scope>NUCLEOTIDE SEQUENCE [LARGE SCALE GENOMIC DNA]</scope>
    <source>
        <strain evidence="2 3">cv. Gransden 2004</strain>
    </source>
</reference>
<proteinExistence type="predicted"/>
<accession>A0A2K1LBS1</accession>
<protein>
    <submittedName>
        <fullName evidence="1 2">Uncharacterized protein</fullName>
    </submittedName>
</protein>
<dbReference type="Gramene" id="Pp3c1_41260V3.1">
    <property type="protein sequence ID" value="Pp3c1_41260V3.1"/>
    <property type="gene ID" value="Pp3c1_41260"/>
</dbReference>
<evidence type="ECO:0000313" key="3">
    <source>
        <dbReference type="Proteomes" id="UP000006727"/>
    </source>
</evidence>
<dbReference type="Proteomes" id="UP000006727">
    <property type="component" value="Chromosome 1"/>
</dbReference>
<dbReference type="InParanoid" id="A0A2K1LBS1"/>